<sequence length="69" mass="7528">MDRLWCDQEMPECGAHKSQCSSGSVKSSDDGIGETRVTLRSGAMRLRAPSAGHSAVQQRRWQRCGGFSS</sequence>
<dbReference type="Proteomes" id="UP001066276">
    <property type="component" value="Chromosome 9"/>
</dbReference>
<evidence type="ECO:0000313" key="3">
    <source>
        <dbReference type="Proteomes" id="UP001066276"/>
    </source>
</evidence>
<dbReference type="EMBL" id="JANPWB010000013">
    <property type="protein sequence ID" value="KAJ1105391.1"/>
    <property type="molecule type" value="Genomic_DNA"/>
</dbReference>
<feature type="region of interest" description="Disordered" evidence="1">
    <location>
        <begin position="48"/>
        <end position="69"/>
    </location>
</feature>
<comment type="caution">
    <text evidence="2">The sequence shown here is derived from an EMBL/GenBank/DDBJ whole genome shotgun (WGS) entry which is preliminary data.</text>
</comment>
<gene>
    <name evidence="2" type="ORF">NDU88_002797</name>
</gene>
<evidence type="ECO:0000256" key="1">
    <source>
        <dbReference type="SAM" id="MobiDB-lite"/>
    </source>
</evidence>
<dbReference type="AlphaFoldDB" id="A0AAV7MNQ3"/>
<proteinExistence type="predicted"/>
<accession>A0AAV7MNQ3</accession>
<evidence type="ECO:0000313" key="2">
    <source>
        <dbReference type="EMBL" id="KAJ1105391.1"/>
    </source>
</evidence>
<reference evidence="2" key="1">
    <citation type="journal article" date="2022" name="bioRxiv">
        <title>Sequencing and chromosome-scale assembly of the giantPleurodeles waltlgenome.</title>
        <authorList>
            <person name="Brown T."/>
            <person name="Elewa A."/>
            <person name="Iarovenko S."/>
            <person name="Subramanian E."/>
            <person name="Araus A.J."/>
            <person name="Petzold A."/>
            <person name="Susuki M."/>
            <person name="Suzuki K.-i.T."/>
            <person name="Hayashi T."/>
            <person name="Toyoda A."/>
            <person name="Oliveira C."/>
            <person name="Osipova E."/>
            <person name="Leigh N.D."/>
            <person name="Simon A."/>
            <person name="Yun M.H."/>
        </authorList>
    </citation>
    <scope>NUCLEOTIDE SEQUENCE</scope>
    <source>
        <strain evidence="2">20211129_DDA</strain>
        <tissue evidence="2">Liver</tissue>
    </source>
</reference>
<organism evidence="2 3">
    <name type="scientific">Pleurodeles waltl</name>
    <name type="common">Iberian ribbed newt</name>
    <dbReference type="NCBI Taxonomy" id="8319"/>
    <lineage>
        <taxon>Eukaryota</taxon>
        <taxon>Metazoa</taxon>
        <taxon>Chordata</taxon>
        <taxon>Craniata</taxon>
        <taxon>Vertebrata</taxon>
        <taxon>Euteleostomi</taxon>
        <taxon>Amphibia</taxon>
        <taxon>Batrachia</taxon>
        <taxon>Caudata</taxon>
        <taxon>Salamandroidea</taxon>
        <taxon>Salamandridae</taxon>
        <taxon>Pleurodelinae</taxon>
        <taxon>Pleurodeles</taxon>
    </lineage>
</organism>
<keyword evidence="3" id="KW-1185">Reference proteome</keyword>
<protein>
    <submittedName>
        <fullName evidence="2">Uncharacterized protein</fullName>
    </submittedName>
</protein>
<feature type="region of interest" description="Disordered" evidence="1">
    <location>
        <begin position="13"/>
        <end position="33"/>
    </location>
</feature>
<name>A0AAV7MNQ3_PLEWA</name>